<dbReference type="OrthoDB" id="1144359at2"/>
<protein>
    <recommendedName>
        <fullName evidence="3">SpoIIAA-like</fullName>
    </recommendedName>
</protein>
<evidence type="ECO:0000313" key="2">
    <source>
        <dbReference type="Proteomes" id="UP000219193"/>
    </source>
</evidence>
<sequence>MSHFQSSLNLPFTTFYFYENYVVSEPHEGIVIGDSEIDQIREICATHYSNKKFVYISHRINNFSVNPMVYKKLGEMKNMVGFGVVSQKVSSLNMAAFEKNFSKAPFEMFLDLEKAKGWIQKILTS</sequence>
<name>A0A285X6J5_9FLAO</name>
<accession>A0A285X6J5</accession>
<proteinExistence type="predicted"/>
<dbReference type="Proteomes" id="UP000219193">
    <property type="component" value="Unassembled WGS sequence"/>
</dbReference>
<keyword evidence="2" id="KW-1185">Reference proteome</keyword>
<organism evidence="1 2">
    <name type="scientific">Salinimicrobium sediminis</name>
    <dbReference type="NCBI Taxonomy" id="1343891"/>
    <lineage>
        <taxon>Bacteria</taxon>
        <taxon>Pseudomonadati</taxon>
        <taxon>Bacteroidota</taxon>
        <taxon>Flavobacteriia</taxon>
        <taxon>Flavobacteriales</taxon>
        <taxon>Flavobacteriaceae</taxon>
        <taxon>Salinimicrobium</taxon>
    </lineage>
</organism>
<reference evidence="2" key="1">
    <citation type="submission" date="2017-09" db="EMBL/GenBank/DDBJ databases">
        <authorList>
            <person name="Varghese N."/>
            <person name="Submissions S."/>
        </authorList>
    </citation>
    <scope>NUCLEOTIDE SEQUENCE [LARGE SCALE GENOMIC DNA]</scope>
    <source>
        <strain evidence="2">CGMCC 1.12641</strain>
    </source>
</reference>
<evidence type="ECO:0008006" key="3">
    <source>
        <dbReference type="Google" id="ProtNLM"/>
    </source>
</evidence>
<dbReference type="EMBL" id="OCMF01000003">
    <property type="protein sequence ID" value="SOC80942.1"/>
    <property type="molecule type" value="Genomic_DNA"/>
</dbReference>
<dbReference type="RefSeq" id="WP_097056711.1">
    <property type="nucleotide sequence ID" value="NZ_OCMF01000003.1"/>
</dbReference>
<dbReference type="AlphaFoldDB" id="A0A285X6J5"/>
<gene>
    <name evidence="1" type="ORF">SAMN06296241_2506</name>
</gene>
<evidence type="ECO:0000313" key="1">
    <source>
        <dbReference type="EMBL" id="SOC80942.1"/>
    </source>
</evidence>